<proteinExistence type="predicted"/>
<evidence type="ECO:0000313" key="2">
    <source>
        <dbReference type="EMBL" id="SLN67460.1"/>
    </source>
</evidence>
<sequence length="136" mass="15104">MTIPSPENVAVVFKTAPPAVNTRLMQIRDLIFEAASSTDTGPLTETLKWGQPAYLPAKRAGTTLRLGWNDAKCILYVHCQTDLVARWRTLYAEHFQFEGNRAAHLPAATPLPTDALQHMAEMALTYHRQKSRSAAS</sequence>
<feature type="domain" description="YdhG-like" evidence="1">
    <location>
        <begin position="23"/>
        <end position="123"/>
    </location>
</feature>
<dbReference type="InterPro" id="IPR014922">
    <property type="entry name" value="YdhG-like"/>
</dbReference>
<organism evidence="2 3">
    <name type="scientific">Roseovarius albus</name>
    <dbReference type="NCBI Taxonomy" id="1247867"/>
    <lineage>
        <taxon>Bacteria</taxon>
        <taxon>Pseudomonadati</taxon>
        <taxon>Pseudomonadota</taxon>
        <taxon>Alphaproteobacteria</taxon>
        <taxon>Rhodobacterales</taxon>
        <taxon>Roseobacteraceae</taxon>
        <taxon>Roseovarius</taxon>
    </lineage>
</organism>
<evidence type="ECO:0000313" key="3">
    <source>
        <dbReference type="Proteomes" id="UP000193061"/>
    </source>
</evidence>
<evidence type="ECO:0000259" key="1">
    <source>
        <dbReference type="Pfam" id="PF08818"/>
    </source>
</evidence>
<dbReference type="Pfam" id="PF08818">
    <property type="entry name" value="DUF1801"/>
    <property type="match status" value="1"/>
</dbReference>
<name>A0A1X7A1K8_9RHOB</name>
<dbReference type="OrthoDB" id="328972at2"/>
<dbReference type="Proteomes" id="UP000193061">
    <property type="component" value="Unassembled WGS sequence"/>
</dbReference>
<dbReference type="SUPFAM" id="SSF159888">
    <property type="entry name" value="YdhG-like"/>
    <property type="match status" value="1"/>
</dbReference>
<dbReference type="Gene3D" id="3.90.1150.200">
    <property type="match status" value="1"/>
</dbReference>
<dbReference type="RefSeq" id="WP_085807273.1">
    <property type="nucleotide sequence ID" value="NZ_FWFX01000014.1"/>
</dbReference>
<protein>
    <recommendedName>
        <fullName evidence="1">YdhG-like domain-containing protein</fullName>
    </recommendedName>
</protein>
<reference evidence="2 3" key="1">
    <citation type="submission" date="2017-03" db="EMBL/GenBank/DDBJ databases">
        <authorList>
            <person name="Afonso C.L."/>
            <person name="Miller P.J."/>
            <person name="Scott M.A."/>
            <person name="Spackman E."/>
            <person name="Goraichik I."/>
            <person name="Dimitrov K.M."/>
            <person name="Suarez D.L."/>
            <person name="Swayne D.E."/>
        </authorList>
    </citation>
    <scope>NUCLEOTIDE SEQUENCE [LARGE SCALE GENOMIC DNA]</scope>
    <source>
        <strain evidence="2 3">CECT 7450</strain>
    </source>
</reference>
<keyword evidence="3" id="KW-1185">Reference proteome</keyword>
<accession>A0A1X7A1K8</accession>
<gene>
    <name evidence="2" type="ORF">ROA7450_03607</name>
</gene>
<dbReference type="EMBL" id="FWFX01000014">
    <property type="protein sequence ID" value="SLN67460.1"/>
    <property type="molecule type" value="Genomic_DNA"/>
</dbReference>
<dbReference type="AlphaFoldDB" id="A0A1X7A1K8"/>